<feature type="compositionally biased region" description="Basic and acidic residues" evidence="1">
    <location>
        <begin position="94"/>
        <end position="103"/>
    </location>
</feature>
<sequence length="127" mass="13318">MPELTYAQLDKATAALAKDVARSSEEIRGYATNMIEEARDTGQVADGIGSLGVDSATVGETRDLAKIMAGLEAAATSYAAASNTTARSAQAARDQNKDSHHGIGEAVSRSSVGSHIYDVNRAWFAQE</sequence>
<protein>
    <recommendedName>
        <fullName evidence="4">ESX-1 secretion-associated protein</fullName>
    </recommendedName>
</protein>
<evidence type="ECO:0000313" key="2">
    <source>
        <dbReference type="EMBL" id="GAX57301.1"/>
    </source>
</evidence>
<keyword evidence="3" id="KW-1185">Reference proteome</keyword>
<dbReference type="Proteomes" id="UP000217446">
    <property type="component" value="Unassembled WGS sequence"/>
</dbReference>
<accession>A0A250VT26</accession>
<dbReference type="STRING" id="1963.AQJ27_44970"/>
<dbReference type="RefSeq" id="WP_067382982.1">
    <property type="nucleotide sequence ID" value="NZ_BDQI01000034.1"/>
</dbReference>
<feature type="region of interest" description="Disordered" evidence="1">
    <location>
        <begin position="86"/>
        <end position="107"/>
    </location>
</feature>
<evidence type="ECO:0000313" key="3">
    <source>
        <dbReference type="Proteomes" id="UP000217446"/>
    </source>
</evidence>
<evidence type="ECO:0000256" key="1">
    <source>
        <dbReference type="SAM" id="MobiDB-lite"/>
    </source>
</evidence>
<name>A0A250VT26_STROL</name>
<dbReference type="EMBL" id="BDQI01000034">
    <property type="protein sequence ID" value="GAX57301.1"/>
    <property type="molecule type" value="Genomic_DNA"/>
</dbReference>
<gene>
    <name evidence="2" type="ORF">SO3561_08871</name>
</gene>
<proteinExistence type="predicted"/>
<organism evidence="2 3">
    <name type="scientific">Streptomyces olivochromogenes</name>
    <dbReference type="NCBI Taxonomy" id="1963"/>
    <lineage>
        <taxon>Bacteria</taxon>
        <taxon>Bacillati</taxon>
        <taxon>Actinomycetota</taxon>
        <taxon>Actinomycetes</taxon>
        <taxon>Kitasatosporales</taxon>
        <taxon>Streptomycetaceae</taxon>
        <taxon>Streptomyces</taxon>
    </lineage>
</organism>
<evidence type="ECO:0008006" key="4">
    <source>
        <dbReference type="Google" id="ProtNLM"/>
    </source>
</evidence>
<comment type="caution">
    <text evidence="2">The sequence shown here is derived from an EMBL/GenBank/DDBJ whole genome shotgun (WGS) entry which is preliminary data.</text>
</comment>
<dbReference type="AlphaFoldDB" id="A0A250VT26"/>
<reference evidence="3" key="1">
    <citation type="submission" date="2017-05" db="EMBL/GenBank/DDBJ databases">
        <title>Streptomyces olivochromogenes NBRC 3561 whole genome shotgun sequence.</title>
        <authorList>
            <person name="Dohra H."/>
            <person name="Kodani S."/>
        </authorList>
    </citation>
    <scope>NUCLEOTIDE SEQUENCE [LARGE SCALE GENOMIC DNA]</scope>
    <source>
        <strain evidence="3">NBRC 3561</strain>
    </source>
</reference>